<organism evidence="1 2">
    <name type="scientific">Helianthus annuus</name>
    <name type="common">Common sunflower</name>
    <dbReference type="NCBI Taxonomy" id="4232"/>
    <lineage>
        <taxon>Eukaryota</taxon>
        <taxon>Viridiplantae</taxon>
        <taxon>Streptophyta</taxon>
        <taxon>Embryophyta</taxon>
        <taxon>Tracheophyta</taxon>
        <taxon>Spermatophyta</taxon>
        <taxon>Magnoliopsida</taxon>
        <taxon>eudicotyledons</taxon>
        <taxon>Gunneridae</taxon>
        <taxon>Pentapetalae</taxon>
        <taxon>asterids</taxon>
        <taxon>campanulids</taxon>
        <taxon>Asterales</taxon>
        <taxon>Asteraceae</taxon>
        <taxon>Asteroideae</taxon>
        <taxon>Heliantheae alliance</taxon>
        <taxon>Heliantheae</taxon>
        <taxon>Helianthus</taxon>
    </lineage>
</organism>
<evidence type="ECO:0000313" key="2">
    <source>
        <dbReference type="Proteomes" id="UP000215914"/>
    </source>
</evidence>
<dbReference type="AlphaFoldDB" id="A0A251TKI7"/>
<dbReference type="Proteomes" id="UP000215914">
    <property type="component" value="Chromosome 10"/>
</dbReference>
<sequence>MRYSSAGQFIICWYQVVKAQHSTQGRECTIIHVKAFYVFIWLEYPGLDLSIAF</sequence>
<protein>
    <submittedName>
        <fullName evidence="1">Uncharacterized protein</fullName>
    </submittedName>
</protein>
<dbReference type="EMBL" id="CM007899">
    <property type="protein sequence ID" value="OTG11590.1"/>
    <property type="molecule type" value="Genomic_DNA"/>
</dbReference>
<proteinExistence type="predicted"/>
<reference evidence="2" key="1">
    <citation type="journal article" date="2017" name="Nature">
        <title>The sunflower genome provides insights into oil metabolism, flowering and Asterid evolution.</title>
        <authorList>
            <person name="Badouin H."/>
            <person name="Gouzy J."/>
            <person name="Grassa C.J."/>
            <person name="Murat F."/>
            <person name="Staton S.E."/>
            <person name="Cottret L."/>
            <person name="Lelandais-Briere C."/>
            <person name="Owens G.L."/>
            <person name="Carrere S."/>
            <person name="Mayjonade B."/>
            <person name="Legrand L."/>
            <person name="Gill N."/>
            <person name="Kane N.C."/>
            <person name="Bowers J.E."/>
            <person name="Hubner S."/>
            <person name="Bellec A."/>
            <person name="Berard A."/>
            <person name="Berges H."/>
            <person name="Blanchet N."/>
            <person name="Boniface M.C."/>
            <person name="Brunel D."/>
            <person name="Catrice O."/>
            <person name="Chaidir N."/>
            <person name="Claudel C."/>
            <person name="Donnadieu C."/>
            <person name="Faraut T."/>
            <person name="Fievet G."/>
            <person name="Helmstetter N."/>
            <person name="King M."/>
            <person name="Knapp S.J."/>
            <person name="Lai Z."/>
            <person name="Le Paslier M.C."/>
            <person name="Lippi Y."/>
            <person name="Lorenzon L."/>
            <person name="Mandel J.R."/>
            <person name="Marage G."/>
            <person name="Marchand G."/>
            <person name="Marquand E."/>
            <person name="Bret-Mestries E."/>
            <person name="Morien E."/>
            <person name="Nambeesan S."/>
            <person name="Nguyen T."/>
            <person name="Pegot-Espagnet P."/>
            <person name="Pouilly N."/>
            <person name="Raftis F."/>
            <person name="Sallet E."/>
            <person name="Schiex T."/>
            <person name="Thomas J."/>
            <person name="Vandecasteele C."/>
            <person name="Vares D."/>
            <person name="Vear F."/>
            <person name="Vautrin S."/>
            <person name="Crespi M."/>
            <person name="Mangin B."/>
            <person name="Burke J.M."/>
            <person name="Salse J."/>
            <person name="Munos S."/>
            <person name="Vincourt P."/>
            <person name="Rieseberg L.H."/>
            <person name="Langlade N.B."/>
        </authorList>
    </citation>
    <scope>NUCLEOTIDE SEQUENCE [LARGE SCALE GENOMIC DNA]</scope>
    <source>
        <strain evidence="2">cv. SF193</strain>
    </source>
</reference>
<dbReference type="InParanoid" id="A0A251TKI7"/>
<keyword evidence="2" id="KW-1185">Reference proteome</keyword>
<evidence type="ECO:0000313" key="1">
    <source>
        <dbReference type="EMBL" id="OTG11590.1"/>
    </source>
</evidence>
<name>A0A251TKI7_HELAN</name>
<gene>
    <name evidence="1" type="ORF">HannXRQ_Chr10g0300421</name>
</gene>
<accession>A0A251TKI7</accession>